<dbReference type="EMBL" id="BSXS01009670">
    <property type="protein sequence ID" value="GME96204.1"/>
    <property type="molecule type" value="Genomic_DNA"/>
</dbReference>
<comment type="caution">
    <text evidence="1">The sequence shown here is derived from an EMBL/GenBank/DDBJ whole genome shotgun (WGS) entry which is preliminary data.</text>
</comment>
<proteinExistence type="predicted"/>
<gene>
    <name evidence="1" type="ORF">Amon02_000992100</name>
</gene>
<name>A0ACB5TVY0_AMBMO</name>
<keyword evidence="2" id="KW-1185">Reference proteome</keyword>
<accession>A0ACB5TVY0</accession>
<evidence type="ECO:0000313" key="2">
    <source>
        <dbReference type="Proteomes" id="UP001165064"/>
    </source>
</evidence>
<evidence type="ECO:0000313" key="1">
    <source>
        <dbReference type="EMBL" id="GME96204.1"/>
    </source>
</evidence>
<dbReference type="Proteomes" id="UP001165064">
    <property type="component" value="Unassembled WGS sequence"/>
</dbReference>
<reference evidence="1" key="1">
    <citation type="submission" date="2023-04" db="EMBL/GenBank/DDBJ databases">
        <title>Ambrosiozyma monospora NBRC 10751.</title>
        <authorList>
            <person name="Ichikawa N."/>
            <person name="Sato H."/>
            <person name="Tonouchi N."/>
        </authorList>
    </citation>
    <scope>NUCLEOTIDE SEQUENCE</scope>
    <source>
        <strain evidence="1">NBRC 10751</strain>
    </source>
</reference>
<organism evidence="1 2">
    <name type="scientific">Ambrosiozyma monospora</name>
    <name type="common">Yeast</name>
    <name type="synonym">Endomycopsis monosporus</name>
    <dbReference type="NCBI Taxonomy" id="43982"/>
    <lineage>
        <taxon>Eukaryota</taxon>
        <taxon>Fungi</taxon>
        <taxon>Dikarya</taxon>
        <taxon>Ascomycota</taxon>
        <taxon>Saccharomycotina</taxon>
        <taxon>Pichiomycetes</taxon>
        <taxon>Pichiales</taxon>
        <taxon>Pichiaceae</taxon>
        <taxon>Ambrosiozyma</taxon>
    </lineage>
</organism>
<sequence>MMLAGVKYDLELLHQGGRKVRVVAEELYNRCKLLCLLETAKVTLMQSYLLMSTHEEGSEGANQSRQFVSKASMICAELSLPVMDASNFGSSTSTTQNGANSSSTSDDTTSKSNKNTQFYSRGLLRRLFWVSYTADRIHTVTSSSQVFYHYEDMLIAPPELTDFPESQSTRFEDFTIFSKWYSLVILFEKVLFSCYRPPMHRAQDENFERDMLKWGENTLSSPEVQNIPSNFLRFLKINYGLCNILYLRCKVDFVTFLDNATDENYVESEKYPISSNKMYYINKFNKMILDSILTDPPPRLVPLPVVHAIVHVMVMIHLELQSKGCSLILNTPIPSDTTDQGQRASPTSTRFKSNNIQQEHQSQEEKAIKEDIALKQTQFSKCLAVLAKLKCQWWYAAASFFLFKAVLDESGSMIDTTGTTTENATSENNTKPIESNYSNKGASTIQDTNKTPHPSHFYSIPYNSSSTSLLNANGNNFMRQPSSALIPPQFQMSSRTNGRATDYGW</sequence>
<protein>
    <submittedName>
        <fullName evidence="1">Unnamed protein product</fullName>
    </submittedName>
</protein>